<sequence length="340" mass="37272">MTNSALESALGSFGRRVRRLTPDTMLVADELLIALAGPEAIHQPTDRAHLAEWVVEQLHHLIAGLSDDIDRRIAEAVLATRPEFYGKGIGQARAYLRSHHESYVDSAYKRRRSVVIAQLAASLDKAYQLKCAPRVFLSGRYTSEDTGRPIADALGAALATLPITLICGGSRVGAHTAYAMARALRADGTYSPDRTTLYVRTESTRIAPIYQPLGHVIHVDTCRTETRRTMLRNAQLCLVFGGGDFGDADGNGTAEETDLARERGIPIVPLATTGGVAQQLWLDHRADAHRHLPRPRVVDYDDLDHRDPAVAITAALHLVTHHLALPLPLPLSVRELHARR</sequence>
<dbReference type="AlphaFoldDB" id="A0A6G9Z0B9"/>
<gene>
    <name evidence="2" type="ORF">F6W96_11385</name>
</gene>
<name>A0A6G9Z0B9_9NOCA</name>
<proteinExistence type="predicted"/>
<evidence type="ECO:0000313" key="3">
    <source>
        <dbReference type="Proteomes" id="UP000500953"/>
    </source>
</evidence>
<dbReference type="SUPFAM" id="SSF102405">
    <property type="entry name" value="MCP/YpsA-like"/>
    <property type="match status" value="1"/>
</dbReference>
<feature type="domain" description="NAD(+) hydrolase ThsA Sir2/TIR-associating SLOG" evidence="1">
    <location>
        <begin position="218"/>
        <end position="293"/>
    </location>
</feature>
<dbReference type="Pfam" id="PF18185">
    <property type="entry name" value="STALD"/>
    <property type="match status" value="1"/>
</dbReference>
<evidence type="ECO:0000259" key="1">
    <source>
        <dbReference type="Pfam" id="PF18185"/>
    </source>
</evidence>
<dbReference type="RefSeq" id="WP_167486125.1">
    <property type="nucleotide sequence ID" value="NZ_CP046173.1"/>
</dbReference>
<protein>
    <recommendedName>
        <fullName evidence="1">NAD(+) hydrolase ThsA Sir2/TIR-associating SLOG domain-containing protein</fullName>
    </recommendedName>
</protein>
<evidence type="ECO:0000313" key="2">
    <source>
        <dbReference type="EMBL" id="QIS18807.1"/>
    </source>
</evidence>
<reference evidence="2 3" key="1">
    <citation type="journal article" date="2019" name="ACS Chem. Biol.">
        <title>Identification and Mobilization of a Cryptic Antibiotic Biosynthesis Gene Locus from a Human-Pathogenic Nocardia Isolate.</title>
        <authorList>
            <person name="Herisse M."/>
            <person name="Ishida K."/>
            <person name="Porter J.L."/>
            <person name="Howden B."/>
            <person name="Hertweck C."/>
            <person name="Stinear T.P."/>
            <person name="Pidot S.J."/>
        </authorList>
    </citation>
    <scope>NUCLEOTIDE SEQUENCE [LARGE SCALE GENOMIC DNA]</scope>
    <source>
        <strain evidence="2 3">AUSMDU00012715</strain>
    </source>
</reference>
<accession>A0A6G9Z0B9</accession>
<dbReference type="Gene3D" id="3.40.50.450">
    <property type="match status" value="1"/>
</dbReference>
<dbReference type="InterPro" id="IPR041486">
    <property type="entry name" value="ThsA_STALD"/>
</dbReference>
<dbReference type="EMBL" id="CP046173">
    <property type="protein sequence ID" value="QIS18807.1"/>
    <property type="molecule type" value="Genomic_DNA"/>
</dbReference>
<organism evidence="2 3">
    <name type="scientific">Nocardia terpenica</name>
    <dbReference type="NCBI Taxonomy" id="455432"/>
    <lineage>
        <taxon>Bacteria</taxon>
        <taxon>Bacillati</taxon>
        <taxon>Actinomycetota</taxon>
        <taxon>Actinomycetes</taxon>
        <taxon>Mycobacteriales</taxon>
        <taxon>Nocardiaceae</taxon>
        <taxon>Nocardia</taxon>
    </lineage>
</organism>
<dbReference type="Proteomes" id="UP000500953">
    <property type="component" value="Chromosome"/>
</dbReference>